<accession>A0A1Q3BSA1</accession>
<keyword evidence="4" id="KW-0539">Nucleus</keyword>
<sequence>LTQRLTWLGFTLPLLIKDCHGGSLANHHKIFQMDSIDDDDDFGYLYADVEAQATSATAPEPNIASDSTTNKLCLEADASTDTEDDDDDDDFNIVLNDDDTRKVRNGTGYEEHNEEDGENDNDDRSREKLEHLRPIKVALFQSRASDWEENVCNQCNRSHSSHVAKIRAATNSVVPQCGYGYGFSHPWSRNILDINIDTFQEKPWRYPGVDITDYFNFGFNEDTWKEYCNRLEQFRQRKYVQTRIPIYDSSEFNQAYGAGFEHNKVFKETSAGDTTEFKPLSIFANGGRRPLELPKGRAIEVEGSVSERQPSIDVKRARIQDPDVVIQIAVQDSTEGYYGSGKDELGHTDCSVHETSKIGDLCMDEKDKDTGIICSGGSSGDEPSVGSLEGSLDAPFSLRRCTQPRIPSNLMSVDSSSHGRDRISDVDEYHHPKVTVCASEGIDELETGNEAKEGVGGNLCNSDVCMIETELSNGDPSHFSPTLSCCGSDSKASADSVCGDPVKMHSQLDLGTEMHESFTSDHKNSNSNGIETKPGRIKYSSRHRCPIWEEQKHHYGRAHSVAEKRFHPKSDHNGFCVIDVEGDRKHYSRRRSAVQYGLKRSSHFTEQKRHYKRCNDASPMLDATRWYERNHSSRDCSRHNERWDDFGCHDQHDFPYHRGTGLSCGNGSERFANSHVRAVHTKYPHGKSHLSLRDAFGPHVRQKRNERENHHRSSRVEEDEIDRDGKHCGWRLSSQDMIPLTYRESTRLVSNCSSVFQKGNTWERKMKNLQYMKRAHFDSQLLDYKHEDDFVQKTCGRSVSYTDRDTDFLDEIYDRPLPLVGREVKLFGRRERYGGISHLDMDCSLSAGFKGEHHSQTDLRYSPSWSCRELYKINEVRLHDNIPPRNNVYESRSTEKYGRRWRKLYGEEGGDSGWFGSFNGIDKTDDAIDYHYYDQVHLGRGRYGLRGKAVYLMKDETRDQYAEEALFFKEKTSMDERIHSKYEPAHCGMGIRDMKSEHHRREMLRERLGASCLDGDTNVIYTSENEQTTLRCRDSVDLNVGEGKAKMGSLRNLQSSGRCSHGRSLVHDGRLHKRELRFAKEQTPLHGFNESGRGKAVQTDIPIGESNEEDEMWLDKFPSTEHNENLDIEEGQIITDEPTIEDYLEKKPVSESAVLPQIVKKRILHDEKNASIGTKVVEEFDNQRILETLAKMEKRRERFKDLSTLKKEAGKTATSLVDTDETMQRRPARKRQWGGI</sequence>
<feature type="domain" description="Pre-mRNA polyadenylation factor Fip1" evidence="7">
    <location>
        <begin position="193"/>
        <end position="235"/>
    </location>
</feature>
<comment type="similarity">
    <text evidence="2">Belongs to the FIP1 family.</text>
</comment>
<feature type="region of interest" description="Disordered" evidence="5">
    <location>
        <begin position="102"/>
        <end position="126"/>
    </location>
</feature>
<gene>
    <name evidence="8" type="ORF">CFOL_v3_14354</name>
</gene>
<keyword evidence="6" id="KW-0732">Signal</keyword>
<keyword evidence="9" id="KW-1185">Reference proteome</keyword>
<dbReference type="PANTHER" id="PTHR36884">
    <property type="entry name" value="FIP1[III]-LIKE PROTEIN"/>
    <property type="match status" value="1"/>
</dbReference>
<evidence type="ECO:0000313" key="8">
    <source>
        <dbReference type="EMBL" id="GAV70856.1"/>
    </source>
</evidence>
<dbReference type="AlphaFoldDB" id="A0A1Q3BSA1"/>
<dbReference type="PANTHER" id="PTHR36884:SF4">
    <property type="entry name" value="FIP1[III]-LIKE PROTEIN"/>
    <property type="match status" value="1"/>
</dbReference>
<feature type="non-terminal residue" evidence="8">
    <location>
        <position position="1"/>
    </location>
</feature>
<dbReference type="FunCoup" id="A0A1Q3BSA1">
    <property type="interactions" value="307"/>
</dbReference>
<feature type="chain" id="PRO_5013179472" evidence="6">
    <location>
        <begin position="22"/>
        <end position="1236"/>
    </location>
</feature>
<dbReference type="InParanoid" id="A0A1Q3BSA1"/>
<dbReference type="InterPro" id="IPR044976">
    <property type="entry name" value="FIPS5/FIPS3-like"/>
</dbReference>
<comment type="subcellular location">
    <subcellularLocation>
        <location evidence="1">Nucleus</location>
    </subcellularLocation>
</comment>
<feature type="region of interest" description="Disordered" evidence="5">
    <location>
        <begin position="1208"/>
        <end position="1236"/>
    </location>
</feature>
<name>A0A1Q3BSA1_CEPFO</name>
<comment type="caution">
    <text evidence="8">The sequence shown here is derived from an EMBL/GenBank/DDBJ whole genome shotgun (WGS) entry which is preliminary data.</text>
</comment>
<dbReference type="OrthoDB" id="1917198at2759"/>
<dbReference type="InterPro" id="IPR007854">
    <property type="entry name" value="Fip1_dom"/>
</dbReference>
<evidence type="ECO:0000259" key="7">
    <source>
        <dbReference type="Pfam" id="PF05182"/>
    </source>
</evidence>
<proteinExistence type="inferred from homology"/>
<dbReference type="STRING" id="3775.A0A1Q3BSA1"/>
<evidence type="ECO:0000256" key="6">
    <source>
        <dbReference type="SAM" id="SignalP"/>
    </source>
</evidence>
<evidence type="ECO:0000256" key="3">
    <source>
        <dbReference type="ARBA" id="ARBA00022664"/>
    </source>
</evidence>
<evidence type="ECO:0000256" key="2">
    <source>
        <dbReference type="ARBA" id="ARBA00007459"/>
    </source>
</evidence>
<feature type="compositionally biased region" description="Acidic residues" evidence="5">
    <location>
        <begin position="112"/>
        <end position="121"/>
    </location>
</feature>
<dbReference type="Pfam" id="PF05182">
    <property type="entry name" value="Fip1"/>
    <property type="match status" value="1"/>
</dbReference>
<reference evidence="9" key="1">
    <citation type="submission" date="2016-04" db="EMBL/GenBank/DDBJ databases">
        <title>Cephalotus genome sequencing.</title>
        <authorList>
            <person name="Fukushima K."/>
            <person name="Hasebe M."/>
            <person name="Fang X."/>
        </authorList>
    </citation>
    <scope>NUCLEOTIDE SEQUENCE [LARGE SCALE GENOMIC DNA]</scope>
    <source>
        <strain evidence="9">cv. St1</strain>
    </source>
</reference>
<dbReference type="GO" id="GO:0006397">
    <property type="term" value="P:mRNA processing"/>
    <property type="evidence" value="ECO:0007669"/>
    <property type="project" value="UniProtKB-KW"/>
</dbReference>
<feature type="compositionally biased region" description="Basic residues" evidence="5">
    <location>
        <begin position="1226"/>
        <end position="1236"/>
    </location>
</feature>
<protein>
    <submittedName>
        <fullName evidence="8">Fip1 domain-containing protein</fullName>
    </submittedName>
</protein>
<evidence type="ECO:0000313" key="9">
    <source>
        <dbReference type="Proteomes" id="UP000187406"/>
    </source>
</evidence>
<dbReference type="Proteomes" id="UP000187406">
    <property type="component" value="Unassembled WGS sequence"/>
</dbReference>
<organism evidence="8 9">
    <name type="scientific">Cephalotus follicularis</name>
    <name type="common">Albany pitcher plant</name>
    <dbReference type="NCBI Taxonomy" id="3775"/>
    <lineage>
        <taxon>Eukaryota</taxon>
        <taxon>Viridiplantae</taxon>
        <taxon>Streptophyta</taxon>
        <taxon>Embryophyta</taxon>
        <taxon>Tracheophyta</taxon>
        <taxon>Spermatophyta</taxon>
        <taxon>Magnoliopsida</taxon>
        <taxon>eudicotyledons</taxon>
        <taxon>Gunneridae</taxon>
        <taxon>Pentapetalae</taxon>
        <taxon>rosids</taxon>
        <taxon>fabids</taxon>
        <taxon>Oxalidales</taxon>
        <taxon>Cephalotaceae</taxon>
        <taxon>Cephalotus</taxon>
    </lineage>
</organism>
<dbReference type="EMBL" id="BDDD01000845">
    <property type="protein sequence ID" value="GAV70856.1"/>
    <property type="molecule type" value="Genomic_DNA"/>
</dbReference>
<dbReference type="GO" id="GO:0005634">
    <property type="term" value="C:nucleus"/>
    <property type="evidence" value="ECO:0007669"/>
    <property type="project" value="UniProtKB-SubCell"/>
</dbReference>
<evidence type="ECO:0000256" key="5">
    <source>
        <dbReference type="SAM" id="MobiDB-lite"/>
    </source>
</evidence>
<evidence type="ECO:0000256" key="1">
    <source>
        <dbReference type="ARBA" id="ARBA00004123"/>
    </source>
</evidence>
<keyword evidence="3" id="KW-0507">mRNA processing</keyword>
<feature type="signal peptide" evidence="6">
    <location>
        <begin position="1"/>
        <end position="21"/>
    </location>
</feature>
<feature type="region of interest" description="Disordered" evidence="5">
    <location>
        <begin position="517"/>
        <end position="536"/>
    </location>
</feature>
<evidence type="ECO:0000256" key="4">
    <source>
        <dbReference type="ARBA" id="ARBA00023242"/>
    </source>
</evidence>